<dbReference type="AlphaFoldDB" id="A0A4T0DEH3"/>
<reference evidence="3 4" key="1">
    <citation type="submission" date="2018-10" db="EMBL/GenBank/DDBJ databases">
        <title>Fifty Aureobasidium pullulans genomes reveal a recombining polyextremotolerant generalist.</title>
        <authorList>
            <person name="Gostincar C."/>
            <person name="Turk M."/>
            <person name="Zajc J."/>
            <person name="Gunde-Cimerman N."/>
        </authorList>
    </citation>
    <scope>NUCLEOTIDE SEQUENCE [LARGE SCALE GENOMIC DNA]</scope>
    <source>
        <strain evidence="3 4">EXF-3380</strain>
    </source>
</reference>
<feature type="compositionally biased region" description="Polar residues" evidence="1">
    <location>
        <begin position="319"/>
        <end position="334"/>
    </location>
</feature>
<sequence length="396" mass="43482">MPIAVALSPRAMTALGAMALTTLCFQTFDSSATPSQSDAMTLARLNIVDQQMATLRATMNHVLKETNTTIPSNLKWPAQPTASDDAPFSQIVKMLFFIVAMIGWANSLVALYSEAGAAADKMMAAAARELPARIPQFKRLIFRLREEASDQTCNFSIQLCTSSISVVFRRTQFRHHQHRRLRLANITTSHRGQLTFMQKRILSLASSQYSVGPYKMRDVFAATNNDNSPLNGLVTKPITSPSGMPVTPAKRAHPHRALKGQTPHTPLVLIGTPIGTPIVITMSETPITHVSIAETQYWDTPAAVEIKQSSAQAKPLQLPRSQNAHFQSRLRTPPHQQQVKGRSGIICGLWSTLPCPGEDDDESSCDLRLAKIGAHLSNQVRGTFEDPTSRTAVFMM</sequence>
<evidence type="ECO:0000256" key="1">
    <source>
        <dbReference type="SAM" id="MobiDB-lite"/>
    </source>
</evidence>
<dbReference type="Proteomes" id="UP000304947">
    <property type="component" value="Unassembled WGS sequence"/>
</dbReference>
<feature type="signal peptide" evidence="2">
    <location>
        <begin position="1"/>
        <end position="24"/>
    </location>
</feature>
<accession>A0A4T0DEH3</accession>
<name>A0A4T0DEH3_AURPU</name>
<evidence type="ECO:0008006" key="5">
    <source>
        <dbReference type="Google" id="ProtNLM"/>
    </source>
</evidence>
<keyword evidence="2" id="KW-0732">Signal</keyword>
<gene>
    <name evidence="3" type="ORF">D6C83_03405</name>
</gene>
<protein>
    <recommendedName>
        <fullName evidence="5">Fungal N-terminal domain-containing protein</fullName>
    </recommendedName>
</protein>
<comment type="caution">
    <text evidence="3">The sequence shown here is derived from an EMBL/GenBank/DDBJ whole genome shotgun (WGS) entry which is preliminary data.</text>
</comment>
<evidence type="ECO:0000313" key="3">
    <source>
        <dbReference type="EMBL" id="TIA59461.1"/>
    </source>
</evidence>
<evidence type="ECO:0000313" key="4">
    <source>
        <dbReference type="Proteomes" id="UP000304947"/>
    </source>
</evidence>
<proteinExistence type="predicted"/>
<feature type="region of interest" description="Disordered" evidence="1">
    <location>
        <begin position="310"/>
        <end position="334"/>
    </location>
</feature>
<evidence type="ECO:0000256" key="2">
    <source>
        <dbReference type="SAM" id="SignalP"/>
    </source>
</evidence>
<feature type="chain" id="PRO_5020645910" description="Fungal N-terminal domain-containing protein" evidence="2">
    <location>
        <begin position="25"/>
        <end position="396"/>
    </location>
</feature>
<dbReference type="EMBL" id="QZBU01000859">
    <property type="protein sequence ID" value="TIA59461.1"/>
    <property type="molecule type" value="Genomic_DNA"/>
</dbReference>
<organism evidence="3 4">
    <name type="scientific">Aureobasidium pullulans</name>
    <name type="common">Black yeast</name>
    <name type="synonym">Pullularia pullulans</name>
    <dbReference type="NCBI Taxonomy" id="5580"/>
    <lineage>
        <taxon>Eukaryota</taxon>
        <taxon>Fungi</taxon>
        <taxon>Dikarya</taxon>
        <taxon>Ascomycota</taxon>
        <taxon>Pezizomycotina</taxon>
        <taxon>Dothideomycetes</taxon>
        <taxon>Dothideomycetidae</taxon>
        <taxon>Dothideales</taxon>
        <taxon>Saccotheciaceae</taxon>
        <taxon>Aureobasidium</taxon>
    </lineage>
</organism>